<dbReference type="SUPFAM" id="SSF55797">
    <property type="entry name" value="PR-1-like"/>
    <property type="match status" value="1"/>
</dbReference>
<dbReference type="SMART" id="SM00198">
    <property type="entry name" value="SCP"/>
    <property type="match status" value="1"/>
</dbReference>
<evidence type="ECO:0000256" key="3">
    <source>
        <dbReference type="PROSITE-ProRule" id="PRU01005"/>
    </source>
</evidence>
<dbReference type="InterPro" id="IPR042076">
    <property type="entry name" value="Crisp-like_dom"/>
</dbReference>
<dbReference type="PROSITE" id="PS51670">
    <property type="entry name" value="SHKT"/>
    <property type="match status" value="1"/>
</dbReference>
<dbReference type="PROSITE" id="PS01009">
    <property type="entry name" value="CRISP_1"/>
    <property type="match status" value="1"/>
</dbReference>
<feature type="domain" description="ShKT" evidence="5">
    <location>
        <begin position="199"/>
        <end position="232"/>
    </location>
</feature>
<dbReference type="GeneTree" id="ENSGT00940000162013"/>
<feature type="signal peptide" evidence="4">
    <location>
        <begin position="1"/>
        <end position="24"/>
    </location>
</feature>
<evidence type="ECO:0000256" key="4">
    <source>
        <dbReference type="SAM" id="SignalP"/>
    </source>
</evidence>
<keyword evidence="2 3" id="KW-1015">Disulfide bond</keyword>
<evidence type="ECO:0000256" key="1">
    <source>
        <dbReference type="ARBA" id="ARBA00009923"/>
    </source>
</evidence>
<proteinExistence type="inferred from homology"/>
<dbReference type="InterPro" id="IPR035940">
    <property type="entry name" value="CAP_sf"/>
</dbReference>
<organism evidence="6 7">
    <name type="scientific">Gadus morhua</name>
    <name type="common">Atlantic cod</name>
    <dbReference type="NCBI Taxonomy" id="8049"/>
    <lineage>
        <taxon>Eukaryota</taxon>
        <taxon>Metazoa</taxon>
        <taxon>Chordata</taxon>
        <taxon>Craniata</taxon>
        <taxon>Vertebrata</taxon>
        <taxon>Euteleostomi</taxon>
        <taxon>Actinopterygii</taxon>
        <taxon>Neopterygii</taxon>
        <taxon>Teleostei</taxon>
        <taxon>Neoteleostei</taxon>
        <taxon>Acanthomorphata</taxon>
        <taxon>Zeiogadaria</taxon>
        <taxon>Gadariae</taxon>
        <taxon>Gadiformes</taxon>
        <taxon>Gadoidei</taxon>
        <taxon>Gadidae</taxon>
        <taxon>Gadus</taxon>
    </lineage>
</organism>
<dbReference type="Gene3D" id="1.10.10.740">
    <property type="entry name" value="Crisp domain"/>
    <property type="match status" value="1"/>
</dbReference>
<sequence>MKIYTFAFLCACGLLALQVPSTTAVAATTSEQEEIVEKHNALRRGVQPTASNMLKMTWSSEAAANAQQWADTCSMKHSTAAFRRISTGDCGENLATASYKNSWTNSIQAWYNEVQDWKYGVGSYNGRPVGHYTQVVWYRSNVIGCGMAYCPNSETYYKYFFVCQYCPAGNYGFAVPYNSGPTCGDCPNDCDDKLCTNPCPHTDQYSNCAYLAQQWGCGHTQVASSCPATCKCANLIK</sequence>
<protein>
    <submittedName>
        <fullName evidence="6">Serotriflin-like</fullName>
    </submittedName>
</protein>
<accession>A0A8C5FJY5</accession>
<dbReference type="SUPFAM" id="SSF57546">
    <property type="entry name" value="Crisp domain-like"/>
    <property type="match status" value="1"/>
</dbReference>
<dbReference type="PANTHER" id="PTHR10334">
    <property type="entry name" value="CYSTEINE-RICH SECRETORY PROTEIN-RELATED"/>
    <property type="match status" value="1"/>
</dbReference>
<dbReference type="InterPro" id="IPR001283">
    <property type="entry name" value="CRISP-related"/>
</dbReference>
<reference evidence="6" key="1">
    <citation type="submission" date="2025-08" db="UniProtKB">
        <authorList>
            <consortium name="Ensembl"/>
        </authorList>
    </citation>
    <scope>IDENTIFICATION</scope>
</reference>
<dbReference type="AlphaFoldDB" id="A0A8C5FJY5"/>
<dbReference type="InterPro" id="IPR014044">
    <property type="entry name" value="CAP_dom"/>
</dbReference>
<evidence type="ECO:0000313" key="6">
    <source>
        <dbReference type="Ensembl" id="ENSGMOP00000042068.1"/>
    </source>
</evidence>
<dbReference type="GO" id="GO:0005576">
    <property type="term" value="C:extracellular region"/>
    <property type="evidence" value="ECO:0007669"/>
    <property type="project" value="InterPro"/>
</dbReference>
<keyword evidence="7" id="KW-1185">Reference proteome</keyword>
<dbReference type="Proteomes" id="UP000694546">
    <property type="component" value="Chromosome 21"/>
</dbReference>
<gene>
    <name evidence="6" type="primary">LOC115533988</name>
</gene>
<reference evidence="6" key="2">
    <citation type="submission" date="2025-09" db="UniProtKB">
        <authorList>
            <consortium name="Ensembl"/>
        </authorList>
    </citation>
    <scope>IDENTIFICATION</scope>
</reference>
<dbReference type="PROSITE" id="PS01010">
    <property type="entry name" value="CRISP_2"/>
    <property type="match status" value="1"/>
</dbReference>
<evidence type="ECO:0000256" key="2">
    <source>
        <dbReference type="ARBA" id="ARBA00023157"/>
    </source>
</evidence>
<feature type="disulfide bond" evidence="3">
    <location>
        <begin position="208"/>
        <end position="226"/>
    </location>
</feature>
<keyword evidence="4" id="KW-0732">Signal</keyword>
<dbReference type="InterPro" id="IPR013871">
    <property type="entry name" value="Cysteine_rich_secretory"/>
</dbReference>
<feature type="chain" id="PRO_5046886810" evidence="4">
    <location>
        <begin position="25"/>
        <end position="237"/>
    </location>
</feature>
<dbReference type="Ensembl" id="ENSGMOT00000074298.1">
    <property type="protein sequence ID" value="ENSGMOP00000042068.1"/>
    <property type="gene ID" value="ENSGMOG00000024171.1"/>
</dbReference>
<dbReference type="InterPro" id="IPR018244">
    <property type="entry name" value="Allrgn_V5/Tpx1_CS"/>
</dbReference>
<dbReference type="InterPro" id="IPR003582">
    <property type="entry name" value="ShKT_dom"/>
</dbReference>
<dbReference type="OMA" id="LYMSSFQ"/>
<dbReference type="Pfam" id="PF00188">
    <property type="entry name" value="CAP"/>
    <property type="match status" value="1"/>
</dbReference>
<dbReference type="Pfam" id="PF08562">
    <property type="entry name" value="Crisp"/>
    <property type="match status" value="1"/>
</dbReference>
<dbReference type="PRINTS" id="PR00837">
    <property type="entry name" value="V5TPXLIKE"/>
</dbReference>
<evidence type="ECO:0000313" key="7">
    <source>
        <dbReference type="Proteomes" id="UP000694546"/>
    </source>
</evidence>
<comment type="caution">
    <text evidence="3">Lacks conserved residue(s) required for the propagation of feature annotation.</text>
</comment>
<evidence type="ECO:0000259" key="5">
    <source>
        <dbReference type="PROSITE" id="PS51670"/>
    </source>
</evidence>
<name>A0A8C5FJY5_GADMO</name>
<feature type="disulfide bond" evidence="3">
    <location>
        <begin position="217"/>
        <end position="230"/>
    </location>
</feature>
<dbReference type="Gene3D" id="3.40.33.10">
    <property type="entry name" value="CAP"/>
    <property type="match status" value="1"/>
</dbReference>
<comment type="similarity">
    <text evidence="1">Belongs to the CRISP family.</text>
</comment>